<keyword evidence="2" id="KW-0472">Membrane</keyword>
<sequence length="227" mass="25092">MKRKKEATEVERPWYRQMSGGKWLLLNIVGLFVAGALLMGAAALFLGVYTQHNGAFRLPDIKGLSREEARAQLEAHHLTMEVIDSTYVAGEAPGIVLETAPKAGTLIKRHRTIFVTVNTQQVKTIPIPKYEGLSERSVEMVLKGAGFIEVVKEYVPSPHNQLVLHIKDQSGRYLMAGDRVPYTTKLTLEVASAEAYRAELLDSLGAQSPDSLNVQSATPEEEGESWF</sequence>
<keyword evidence="2" id="KW-0812">Transmembrane</keyword>
<gene>
    <name evidence="3" type="ORF">E4P47_06085</name>
</gene>
<proteinExistence type="predicted"/>
<dbReference type="SUPFAM" id="SSF54184">
    <property type="entry name" value="Penicillin-binding protein 2x (pbp-2x), c-terminal domain"/>
    <property type="match status" value="1"/>
</dbReference>
<dbReference type="InterPro" id="IPR005543">
    <property type="entry name" value="PASTA_dom"/>
</dbReference>
<feature type="transmembrane region" description="Helical" evidence="2">
    <location>
        <begin position="21"/>
        <end position="49"/>
    </location>
</feature>
<name>A0A4Y8WPD9_9PORP</name>
<dbReference type="OrthoDB" id="9803895at2"/>
<dbReference type="AlphaFoldDB" id="A0A4Y8WPD9"/>
<feature type="region of interest" description="Disordered" evidence="1">
    <location>
        <begin position="207"/>
        <end position="227"/>
    </location>
</feature>
<dbReference type="CDD" id="cd06577">
    <property type="entry name" value="PASTA_pknB"/>
    <property type="match status" value="1"/>
</dbReference>
<protein>
    <submittedName>
        <fullName evidence="3">PASTA domain-containing protein</fullName>
    </submittedName>
</protein>
<dbReference type="SMART" id="SM00740">
    <property type="entry name" value="PASTA"/>
    <property type="match status" value="2"/>
</dbReference>
<dbReference type="RefSeq" id="WP_134849387.1">
    <property type="nucleotide sequence ID" value="NZ_CP197400.1"/>
</dbReference>
<dbReference type="Pfam" id="PF03793">
    <property type="entry name" value="PASTA"/>
    <property type="match status" value="1"/>
</dbReference>
<dbReference type="EMBL" id="SPNC01000085">
    <property type="protein sequence ID" value="TFH94801.1"/>
    <property type="molecule type" value="Genomic_DNA"/>
</dbReference>
<evidence type="ECO:0000256" key="2">
    <source>
        <dbReference type="SAM" id="Phobius"/>
    </source>
</evidence>
<organism evidence="3 4">
    <name type="scientific">Porphyromonas levii</name>
    <dbReference type="NCBI Taxonomy" id="28114"/>
    <lineage>
        <taxon>Bacteria</taxon>
        <taxon>Pseudomonadati</taxon>
        <taxon>Bacteroidota</taxon>
        <taxon>Bacteroidia</taxon>
        <taxon>Bacteroidales</taxon>
        <taxon>Porphyromonadaceae</taxon>
        <taxon>Porphyromonas</taxon>
    </lineage>
</organism>
<dbReference type="Gene3D" id="3.30.10.20">
    <property type="match status" value="1"/>
</dbReference>
<keyword evidence="4" id="KW-1185">Reference proteome</keyword>
<evidence type="ECO:0000313" key="3">
    <source>
        <dbReference type="EMBL" id="TFH94801.1"/>
    </source>
</evidence>
<dbReference type="PROSITE" id="PS51178">
    <property type="entry name" value="PASTA"/>
    <property type="match status" value="1"/>
</dbReference>
<comment type="caution">
    <text evidence="3">The sequence shown here is derived from an EMBL/GenBank/DDBJ whole genome shotgun (WGS) entry which is preliminary data.</text>
</comment>
<dbReference type="STRING" id="1122973.GCA_000379925_00910"/>
<keyword evidence="2" id="KW-1133">Transmembrane helix</keyword>
<feature type="compositionally biased region" description="Polar residues" evidence="1">
    <location>
        <begin position="207"/>
        <end position="218"/>
    </location>
</feature>
<dbReference type="Proteomes" id="UP000297225">
    <property type="component" value="Unassembled WGS sequence"/>
</dbReference>
<reference evidence="3 4" key="1">
    <citation type="submission" date="2019-03" db="EMBL/GenBank/DDBJ databases">
        <title>Porphyromonas levii Isolated from the Uterus of Dairy Cows.</title>
        <authorList>
            <person name="Francis A.M."/>
        </authorList>
    </citation>
    <scope>NUCLEOTIDE SEQUENCE [LARGE SCALE GENOMIC DNA]</scope>
    <source>
        <strain evidence="3 4">AF5678</strain>
    </source>
</reference>
<evidence type="ECO:0000256" key="1">
    <source>
        <dbReference type="SAM" id="MobiDB-lite"/>
    </source>
</evidence>
<evidence type="ECO:0000313" key="4">
    <source>
        <dbReference type="Proteomes" id="UP000297225"/>
    </source>
</evidence>
<accession>A0A4Y8WPD9</accession>